<dbReference type="Pfam" id="PF22936">
    <property type="entry name" value="Pol_BBD"/>
    <property type="match status" value="1"/>
</dbReference>
<dbReference type="Gene3D" id="4.10.60.10">
    <property type="entry name" value="Zinc finger, CCHC-type"/>
    <property type="match status" value="1"/>
</dbReference>
<reference evidence="1" key="1">
    <citation type="journal article" date="2012" name="Nat. Biotechnol.">
        <title>Draft genome sequence of pigeonpea (Cajanus cajan), an orphan legume crop of resource-poor farmers.</title>
        <authorList>
            <person name="Varshney R.K."/>
            <person name="Chen W."/>
            <person name="Li Y."/>
            <person name="Bharti A.K."/>
            <person name="Saxena R.K."/>
            <person name="Schlueter J.A."/>
            <person name="Donoghue M.T."/>
            <person name="Azam S."/>
            <person name="Fan G."/>
            <person name="Whaley A.M."/>
            <person name="Farmer A.D."/>
            <person name="Sheridan J."/>
            <person name="Iwata A."/>
            <person name="Tuteja R."/>
            <person name="Penmetsa R.V."/>
            <person name="Wu W."/>
            <person name="Upadhyaya H.D."/>
            <person name="Yang S.P."/>
            <person name="Shah T."/>
            <person name="Saxena K.B."/>
            <person name="Michael T."/>
            <person name="McCombie W.R."/>
            <person name="Yang B."/>
            <person name="Zhang G."/>
            <person name="Yang H."/>
            <person name="Wang J."/>
            <person name="Spillane C."/>
            <person name="Cook D.R."/>
            <person name="May G.D."/>
            <person name="Xu X."/>
            <person name="Jackson S.A."/>
        </authorList>
    </citation>
    <scope>NUCLEOTIDE SEQUENCE [LARGE SCALE GENOMIC DNA]</scope>
</reference>
<dbReference type="GO" id="GO:0003676">
    <property type="term" value="F:nucleic acid binding"/>
    <property type="evidence" value="ECO:0007669"/>
    <property type="project" value="InterPro"/>
</dbReference>
<feature type="non-terminal residue" evidence="1">
    <location>
        <position position="1"/>
    </location>
</feature>
<dbReference type="InterPro" id="IPR054722">
    <property type="entry name" value="PolX-like_BBD"/>
</dbReference>
<dbReference type="Proteomes" id="UP000075243">
    <property type="component" value="Unassembled WGS sequence"/>
</dbReference>
<accession>A0A151QPH4</accession>
<dbReference type="SMART" id="SM00343">
    <property type="entry name" value="ZnF_C2HC"/>
    <property type="match status" value="1"/>
</dbReference>
<dbReference type="InterPro" id="IPR001878">
    <property type="entry name" value="Znf_CCHC"/>
</dbReference>
<organism evidence="1 2">
    <name type="scientific">Cajanus cajan</name>
    <name type="common">Pigeon pea</name>
    <name type="synonym">Cajanus indicus</name>
    <dbReference type="NCBI Taxonomy" id="3821"/>
    <lineage>
        <taxon>Eukaryota</taxon>
        <taxon>Viridiplantae</taxon>
        <taxon>Streptophyta</taxon>
        <taxon>Embryophyta</taxon>
        <taxon>Tracheophyta</taxon>
        <taxon>Spermatophyta</taxon>
        <taxon>Magnoliopsida</taxon>
        <taxon>eudicotyledons</taxon>
        <taxon>Gunneridae</taxon>
        <taxon>Pentapetalae</taxon>
        <taxon>rosids</taxon>
        <taxon>fabids</taxon>
        <taxon>Fabales</taxon>
        <taxon>Fabaceae</taxon>
        <taxon>Papilionoideae</taxon>
        <taxon>50 kb inversion clade</taxon>
        <taxon>NPAAA clade</taxon>
        <taxon>indigoferoid/millettioid clade</taxon>
        <taxon>Phaseoleae</taxon>
        <taxon>Cajanus</taxon>
    </lineage>
</organism>
<dbReference type="EMBL" id="KQ485387">
    <property type="protein sequence ID" value="KYP32211.1"/>
    <property type="molecule type" value="Genomic_DNA"/>
</dbReference>
<protein>
    <submittedName>
        <fullName evidence="1">Retrovirus-related Pol polyprotein from transposon TNT 1-94</fullName>
    </submittedName>
</protein>
<gene>
    <name evidence="1" type="ORF">KK1_047148</name>
</gene>
<dbReference type="PANTHER" id="PTHR47592:SF27">
    <property type="entry name" value="OS08G0421700 PROTEIN"/>
    <property type="match status" value="1"/>
</dbReference>
<dbReference type="GO" id="GO:0008270">
    <property type="term" value="F:zinc ion binding"/>
    <property type="evidence" value="ECO:0007669"/>
    <property type="project" value="InterPro"/>
</dbReference>
<dbReference type="InterPro" id="IPR036875">
    <property type="entry name" value="Znf_CCHC_sf"/>
</dbReference>
<dbReference type="PROSITE" id="PS50158">
    <property type="entry name" value="ZF_CCHC"/>
    <property type="match status" value="1"/>
</dbReference>
<dbReference type="OMA" id="NIVCWDC"/>
<dbReference type="SUPFAM" id="SSF57756">
    <property type="entry name" value="Retrovirus zinc finger-like domains"/>
    <property type="match status" value="1"/>
</dbReference>
<dbReference type="Pfam" id="PF00098">
    <property type="entry name" value="zf-CCHC"/>
    <property type="match status" value="1"/>
</dbReference>
<accession>A0A151QPN6</accession>
<dbReference type="Gramene" id="C.cajan_42733.t">
    <property type="protein sequence ID" value="C.cajan_42733.t.cds1"/>
    <property type="gene ID" value="C.cajan_42733"/>
</dbReference>
<name>A0A151QPH4_CAJCA</name>
<proteinExistence type="predicted"/>
<dbReference type="Gramene" id="C.cajan_42736.t">
    <property type="protein sequence ID" value="C.cajan_42736.t.cds1"/>
    <property type="gene ID" value="C.cajan_42736"/>
</dbReference>
<keyword evidence="2" id="KW-1185">Reference proteome</keyword>
<evidence type="ECO:0000313" key="1">
    <source>
        <dbReference type="EMBL" id="KYP32211.1"/>
    </source>
</evidence>
<dbReference type="PANTHER" id="PTHR47592">
    <property type="entry name" value="PBF68 PROTEIN"/>
    <property type="match status" value="1"/>
</dbReference>
<dbReference type="Pfam" id="PF14223">
    <property type="entry name" value="Retrotran_gag_2"/>
    <property type="match status" value="1"/>
</dbReference>
<dbReference type="AlphaFoldDB" id="A0A151QPH4"/>
<sequence>VTDHVNEFNSLLSRLVSMDIKFDDEVQALFLLSLLPNSWSGTVTAFANTSGTMKLTFEGIRDLILGEDVHRRNVGESVGSLLSTEGRGRRPERGQGSRRDRSKSKKRRQSKSRKDITCWNCQQNGHFRNQCTAPFSTKEKRYDNTMNAIQEDINDTLIYCVDSKFESWIIDSGASFHASPYKVLMKNFRTGNFGKVRLTNDEALDIVGMGDINLRTFTGTVWTLKDVIYILGLKTMLIFVGMLDAQGYRVTFEDG</sequence>
<evidence type="ECO:0000313" key="2">
    <source>
        <dbReference type="Proteomes" id="UP000075243"/>
    </source>
</evidence>